<dbReference type="Gramene" id="Pp3c2_26150V3.2">
    <property type="protein sequence ID" value="Pp3c2_26150V3.2"/>
    <property type="gene ID" value="Pp3c2_26150"/>
</dbReference>
<dbReference type="Proteomes" id="UP000006727">
    <property type="component" value="Chromosome 2"/>
</dbReference>
<protein>
    <recommendedName>
        <fullName evidence="1">Protein kinase domain-containing protein</fullName>
    </recommendedName>
</protein>
<dbReference type="EMBL" id="ABEU02000002">
    <property type="status" value="NOT_ANNOTATED_CDS"/>
    <property type="molecule type" value="Genomic_DNA"/>
</dbReference>
<dbReference type="PROSITE" id="PS00108">
    <property type="entry name" value="PROTEIN_KINASE_ST"/>
    <property type="match status" value="1"/>
</dbReference>
<dbReference type="PANTHER" id="PTHR23257:SF969">
    <property type="entry name" value="INTEGRIN-LINKED PROTEIN KINASE"/>
    <property type="match status" value="1"/>
</dbReference>
<dbReference type="PANTHER" id="PTHR23257">
    <property type="entry name" value="SERINE-THREONINE PROTEIN KINASE"/>
    <property type="match status" value="1"/>
</dbReference>
<dbReference type="InterPro" id="IPR050167">
    <property type="entry name" value="Ser_Thr_protein_kinase"/>
</dbReference>
<dbReference type="SUPFAM" id="SSF56112">
    <property type="entry name" value="Protein kinase-like (PK-like)"/>
    <property type="match status" value="1"/>
</dbReference>
<dbReference type="AlphaFoldDB" id="A0A7I4DCW8"/>
<proteinExistence type="predicted"/>
<dbReference type="PROSITE" id="PS50011">
    <property type="entry name" value="PROTEIN_KINASE_DOM"/>
    <property type="match status" value="1"/>
</dbReference>
<evidence type="ECO:0000313" key="2">
    <source>
        <dbReference type="EnsemblPlants" id="Pp3c2_26150V3.2"/>
    </source>
</evidence>
<dbReference type="SMART" id="SM00220">
    <property type="entry name" value="S_TKc"/>
    <property type="match status" value="1"/>
</dbReference>
<dbReference type="InterPro" id="IPR008271">
    <property type="entry name" value="Ser/Thr_kinase_AS"/>
</dbReference>
<dbReference type="InterPro" id="IPR000719">
    <property type="entry name" value="Prot_kinase_dom"/>
</dbReference>
<dbReference type="Gene3D" id="1.10.510.10">
    <property type="entry name" value="Transferase(Phosphotransferase) domain 1"/>
    <property type="match status" value="1"/>
</dbReference>
<reference evidence="2 3" key="2">
    <citation type="journal article" date="2018" name="Plant J.">
        <title>The Physcomitrella patens chromosome-scale assembly reveals moss genome structure and evolution.</title>
        <authorList>
            <person name="Lang D."/>
            <person name="Ullrich K.K."/>
            <person name="Murat F."/>
            <person name="Fuchs J."/>
            <person name="Jenkins J."/>
            <person name="Haas F.B."/>
            <person name="Piednoel M."/>
            <person name="Gundlach H."/>
            <person name="Van Bel M."/>
            <person name="Meyberg R."/>
            <person name="Vives C."/>
            <person name="Morata J."/>
            <person name="Symeonidi A."/>
            <person name="Hiss M."/>
            <person name="Muchero W."/>
            <person name="Kamisugi Y."/>
            <person name="Saleh O."/>
            <person name="Blanc G."/>
            <person name="Decker E.L."/>
            <person name="van Gessel N."/>
            <person name="Grimwood J."/>
            <person name="Hayes R.D."/>
            <person name="Graham S.W."/>
            <person name="Gunter L.E."/>
            <person name="McDaniel S.F."/>
            <person name="Hoernstein S.N.W."/>
            <person name="Larsson A."/>
            <person name="Li F.W."/>
            <person name="Perroud P.F."/>
            <person name="Phillips J."/>
            <person name="Ranjan P."/>
            <person name="Rokshar D.S."/>
            <person name="Rothfels C.J."/>
            <person name="Schneider L."/>
            <person name="Shu S."/>
            <person name="Stevenson D.W."/>
            <person name="Thummler F."/>
            <person name="Tillich M."/>
            <person name="Villarreal Aguilar J.C."/>
            <person name="Widiez T."/>
            <person name="Wong G.K."/>
            <person name="Wymore A."/>
            <person name="Zhang Y."/>
            <person name="Zimmer A.D."/>
            <person name="Quatrano R.S."/>
            <person name="Mayer K.F.X."/>
            <person name="Goodstein D."/>
            <person name="Casacuberta J.M."/>
            <person name="Vandepoele K."/>
            <person name="Reski R."/>
            <person name="Cuming A.C."/>
            <person name="Tuskan G.A."/>
            <person name="Maumus F."/>
            <person name="Salse J."/>
            <person name="Schmutz J."/>
            <person name="Rensing S.A."/>
        </authorList>
    </citation>
    <scope>NUCLEOTIDE SEQUENCE [LARGE SCALE GENOMIC DNA]</scope>
    <source>
        <strain evidence="2 3">cv. Gransden 2004</strain>
    </source>
</reference>
<keyword evidence="3" id="KW-1185">Reference proteome</keyword>
<reference evidence="2" key="3">
    <citation type="submission" date="2020-12" db="UniProtKB">
        <authorList>
            <consortium name="EnsemblPlants"/>
        </authorList>
    </citation>
    <scope>IDENTIFICATION</scope>
</reference>
<reference evidence="2 3" key="1">
    <citation type="journal article" date="2008" name="Science">
        <title>The Physcomitrella genome reveals evolutionary insights into the conquest of land by plants.</title>
        <authorList>
            <person name="Rensing S."/>
            <person name="Lang D."/>
            <person name="Zimmer A."/>
            <person name="Terry A."/>
            <person name="Salamov A."/>
            <person name="Shapiro H."/>
            <person name="Nishiyama T."/>
            <person name="Perroud P.-F."/>
            <person name="Lindquist E."/>
            <person name="Kamisugi Y."/>
            <person name="Tanahashi T."/>
            <person name="Sakakibara K."/>
            <person name="Fujita T."/>
            <person name="Oishi K."/>
            <person name="Shin-I T."/>
            <person name="Kuroki Y."/>
            <person name="Toyoda A."/>
            <person name="Suzuki Y."/>
            <person name="Hashimoto A."/>
            <person name="Yamaguchi K."/>
            <person name="Sugano A."/>
            <person name="Kohara Y."/>
            <person name="Fujiyama A."/>
            <person name="Anterola A."/>
            <person name="Aoki S."/>
            <person name="Ashton N."/>
            <person name="Barbazuk W.B."/>
            <person name="Barker E."/>
            <person name="Bennetzen J."/>
            <person name="Bezanilla M."/>
            <person name="Blankenship R."/>
            <person name="Cho S.H."/>
            <person name="Dutcher S."/>
            <person name="Estelle M."/>
            <person name="Fawcett J.A."/>
            <person name="Gundlach H."/>
            <person name="Hanada K."/>
            <person name="Heyl A."/>
            <person name="Hicks K.A."/>
            <person name="Hugh J."/>
            <person name="Lohr M."/>
            <person name="Mayer K."/>
            <person name="Melkozernov A."/>
            <person name="Murata T."/>
            <person name="Nelson D."/>
            <person name="Pils B."/>
            <person name="Prigge M."/>
            <person name="Reiss B."/>
            <person name="Renner T."/>
            <person name="Rombauts S."/>
            <person name="Rushton P."/>
            <person name="Sanderfoot A."/>
            <person name="Schween G."/>
            <person name="Shiu S.-H."/>
            <person name="Stueber K."/>
            <person name="Theodoulou F.L."/>
            <person name="Tu H."/>
            <person name="Van de Peer Y."/>
            <person name="Verrier P.J."/>
            <person name="Waters E."/>
            <person name="Wood A."/>
            <person name="Yang L."/>
            <person name="Cove D."/>
            <person name="Cuming A."/>
            <person name="Hasebe M."/>
            <person name="Lucas S."/>
            <person name="Mishler D.B."/>
            <person name="Reski R."/>
            <person name="Grigoriev I."/>
            <person name="Quatrano R.S."/>
            <person name="Boore J.L."/>
        </authorList>
    </citation>
    <scope>NUCLEOTIDE SEQUENCE [LARGE SCALE GENOMIC DNA]</scope>
    <source>
        <strain evidence="2 3">cv. Gransden 2004</strain>
    </source>
</reference>
<feature type="domain" description="Protein kinase" evidence="1">
    <location>
        <begin position="1"/>
        <end position="201"/>
    </location>
</feature>
<dbReference type="InterPro" id="IPR011009">
    <property type="entry name" value="Kinase-like_dom_sf"/>
</dbReference>
<dbReference type="EnsemblPlants" id="Pp3c2_26150V3.2">
    <property type="protein sequence ID" value="Pp3c2_26150V3.2"/>
    <property type="gene ID" value="Pp3c2_26150"/>
</dbReference>
<dbReference type="GO" id="GO:0004672">
    <property type="term" value="F:protein kinase activity"/>
    <property type="evidence" value="ECO:0007669"/>
    <property type="project" value="InterPro"/>
</dbReference>
<accession>A0A7I4DCW8</accession>
<name>A0A7I4DCW8_PHYPA</name>
<sequence length="201" mass="23897">MDVVLNKFFKEEVIILANLYYSNLITYYFAMKGNTNESSKTFEIIVKKDYLYIGIELMKINLNDMLQKEEQLSYAFLIDIIYQIAKRMCYLHNMYIMHHDLKSDNILVNIMETKIVNKVIQHTIVKVIDFGISKIEVGSNLETTKNKFLYSTIIYLAHEYVLRRKKDPFYGVYEMKEILERIKKSEKPNLSSNYNNLKELI</sequence>
<evidence type="ECO:0000313" key="3">
    <source>
        <dbReference type="Proteomes" id="UP000006727"/>
    </source>
</evidence>
<dbReference type="GO" id="GO:0005524">
    <property type="term" value="F:ATP binding"/>
    <property type="evidence" value="ECO:0007669"/>
    <property type="project" value="InterPro"/>
</dbReference>
<dbReference type="InParanoid" id="A0A7I4DCW8"/>
<organism evidence="2 3">
    <name type="scientific">Physcomitrium patens</name>
    <name type="common">Spreading-leaved earth moss</name>
    <name type="synonym">Physcomitrella patens</name>
    <dbReference type="NCBI Taxonomy" id="3218"/>
    <lineage>
        <taxon>Eukaryota</taxon>
        <taxon>Viridiplantae</taxon>
        <taxon>Streptophyta</taxon>
        <taxon>Embryophyta</taxon>
        <taxon>Bryophyta</taxon>
        <taxon>Bryophytina</taxon>
        <taxon>Bryopsida</taxon>
        <taxon>Funariidae</taxon>
        <taxon>Funariales</taxon>
        <taxon>Funariaceae</taxon>
        <taxon>Physcomitrium</taxon>
    </lineage>
</organism>
<dbReference type="Pfam" id="PF00069">
    <property type="entry name" value="Pkinase"/>
    <property type="match status" value="1"/>
</dbReference>
<evidence type="ECO:0000259" key="1">
    <source>
        <dbReference type="PROSITE" id="PS50011"/>
    </source>
</evidence>